<dbReference type="Gene3D" id="2.50.20.20">
    <property type="match status" value="1"/>
</dbReference>
<reference evidence="10 11" key="1">
    <citation type="submission" date="2022-06" db="EMBL/GenBank/DDBJ databases">
        <title>Mycolicibacterium sp. CAU 1645 isolated from seawater.</title>
        <authorList>
            <person name="Kim W."/>
        </authorList>
    </citation>
    <scope>NUCLEOTIDE SEQUENCE [LARGE SCALE GENOMIC DNA]</scope>
    <source>
        <strain evidence="10 11">CAU 1645</strain>
    </source>
</reference>
<feature type="chain" id="PRO_5045484456" evidence="9">
    <location>
        <begin position="31"/>
        <end position="284"/>
    </location>
</feature>
<feature type="signal peptide" evidence="9">
    <location>
        <begin position="1"/>
        <end position="30"/>
    </location>
</feature>
<dbReference type="CDD" id="cd16334">
    <property type="entry name" value="LppX-like"/>
    <property type="match status" value="1"/>
</dbReference>
<gene>
    <name evidence="10" type="ORF">NM203_25705</name>
</gene>
<dbReference type="Proteomes" id="UP001651690">
    <property type="component" value="Unassembled WGS sequence"/>
</dbReference>
<comment type="caution">
    <text evidence="10">The sequence shown here is derived from an EMBL/GenBank/DDBJ whole genome shotgun (WGS) entry which is preliminary data.</text>
</comment>
<evidence type="ECO:0000313" key="10">
    <source>
        <dbReference type="EMBL" id="MCP9275591.1"/>
    </source>
</evidence>
<proteinExistence type="inferred from homology"/>
<keyword evidence="4 9" id="KW-0732">Signal</keyword>
<evidence type="ECO:0000256" key="9">
    <source>
        <dbReference type="SAM" id="SignalP"/>
    </source>
</evidence>
<evidence type="ECO:0000256" key="4">
    <source>
        <dbReference type="ARBA" id="ARBA00022729"/>
    </source>
</evidence>
<evidence type="ECO:0000256" key="3">
    <source>
        <dbReference type="ARBA" id="ARBA00022475"/>
    </source>
</evidence>
<keyword evidence="11" id="KW-1185">Reference proteome</keyword>
<evidence type="ECO:0000256" key="8">
    <source>
        <dbReference type="SAM" id="MobiDB-lite"/>
    </source>
</evidence>
<dbReference type="EMBL" id="JANDBD010000012">
    <property type="protein sequence ID" value="MCP9275591.1"/>
    <property type="molecule type" value="Genomic_DNA"/>
</dbReference>
<dbReference type="SUPFAM" id="SSF89392">
    <property type="entry name" value="Prokaryotic lipoproteins and lipoprotein localization factors"/>
    <property type="match status" value="1"/>
</dbReference>
<protein>
    <submittedName>
        <fullName evidence="10">LppX_LprAFG lipoprotein</fullName>
    </submittedName>
</protein>
<dbReference type="RefSeq" id="WP_255063448.1">
    <property type="nucleotide sequence ID" value="NZ_JANDBD010000012.1"/>
</dbReference>
<comment type="similarity">
    <text evidence="2">Belongs to the LppX/LprAFG lipoprotein family.</text>
</comment>
<evidence type="ECO:0000256" key="1">
    <source>
        <dbReference type="ARBA" id="ARBA00004196"/>
    </source>
</evidence>
<feature type="compositionally biased region" description="Low complexity" evidence="8">
    <location>
        <begin position="35"/>
        <end position="63"/>
    </location>
</feature>
<evidence type="ECO:0000256" key="2">
    <source>
        <dbReference type="ARBA" id="ARBA00009194"/>
    </source>
</evidence>
<sequence length="284" mass="28944">MPMFPLHAQTTFTKIPAFLACATLATALVAGCGSDTKTAESSSEAATTTTTSESATTSASSDAPPTPDAAGALQESARTTQTLRAVHIDLEATDLPNLPVGMVNADVTSIEQGNGQAVGNATFRLTPGATLEPTDFLVTQKVFYTKGADGTYESKGPADKIYDPAVILDKDKGLAKLIGSVQDPKDDGKEDVAGIATVKVSGTIDAAIVDPIVPSMGQGGGQLPITLWIADVPPPAGPPPTALPSEAPSEGKGPNLVRVVIEKDAGSVDVTLSKWAVPVTIPTP</sequence>
<dbReference type="InterPro" id="IPR029046">
    <property type="entry name" value="LolA/LolB/LppX"/>
</dbReference>
<keyword evidence="6" id="KW-0564">Palmitate</keyword>
<organism evidence="10 11">
    <name type="scientific">Mycolicibacterium arenosum</name>
    <dbReference type="NCBI Taxonomy" id="2952157"/>
    <lineage>
        <taxon>Bacteria</taxon>
        <taxon>Bacillati</taxon>
        <taxon>Actinomycetota</taxon>
        <taxon>Actinomycetes</taxon>
        <taxon>Mycobacteriales</taxon>
        <taxon>Mycobacteriaceae</taxon>
        <taxon>Mycolicibacterium</taxon>
    </lineage>
</organism>
<comment type="subcellular location">
    <subcellularLocation>
        <location evidence="1">Cell envelope</location>
    </subcellularLocation>
</comment>
<keyword evidence="5" id="KW-0472">Membrane</keyword>
<accession>A0ABT1M8U5</accession>
<keyword evidence="7 10" id="KW-0449">Lipoprotein</keyword>
<dbReference type="InterPro" id="IPR009830">
    <property type="entry name" value="LppX/LprAFG"/>
</dbReference>
<evidence type="ECO:0000256" key="6">
    <source>
        <dbReference type="ARBA" id="ARBA00023139"/>
    </source>
</evidence>
<dbReference type="Pfam" id="PF07161">
    <property type="entry name" value="LppX_LprAFG"/>
    <property type="match status" value="1"/>
</dbReference>
<evidence type="ECO:0000256" key="5">
    <source>
        <dbReference type="ARBA" id="ARBA00023136"/>
    </source>
</evidence>
<evidence type="ECO:0000256" key="7">
    <source>
        <dbReference type="ARBA" id="ARBA00023288"/>
    </source>
</evidence>
<feature type="region of interest" description="Disordered" evidence="8">
    <location>
        <begin position="35"/>
        <end position="74"/>
    </location>
</feature>
<name>A0ABT1M8U5_9MYCO</name>
<evidence type="ECO:0000313" key="11">
    <source>
        <dbReference type="Proteomes" id="UP001651690"/>
    </source>
</evidence>
<keyword evidence="3" id="KW-1003">Cell membrane</keyword>